<dbReference type="InterPro" id="IPR042301">
    <property type="entry name" value="GH115_sf"/>
</dbReference>
<dbReference type="EMBL" id="JAENIK010000004">
    <property type="protein sequence ID" value="MBK1814951.1"/>
    <property type="molecule type" value="Genomic_DNA"/>
</dbReference>
<dbReference type="RefSeq" id="WP_200349899.1">
    <property type="nucleotide sequence ID" value="NZ_BAABHZ010000010.1"/>
</dbReference>
<gene>
    <name evidence="4" type="ORF">JIN84_04950</name>
</gene>
<organism evidence="4 5">
    <name type="scientific">Luteolibacter yonseiensis</name>
    <dbReference type="NCBI Taxonomy" id="1144680"/>
    <lineage>
        <taxon>Bacteria</taxon>
        <taxon>Pseudomonadati</taxon>
        <taxon>Verrucomicrobiota</taxon>
        <taxon>Verrucomicrobiia</taxon>
        <taxon>Verrucomicrobiales</taxon>
        <taxon>Verrucomicrobiaceae</taxon>
        <taxon>Luteolibacter</taxon>
    </lineage>
</organism>
<dbReference type="Gene3D" id="3.30.379.10">
    <property type="entry name" value="Chitobiase/beta-hexosaminidase domain 2-like"/>
    <property type="match status" value="1"/>
</dbReference>
<evidence type="ECO:0000256" key="1">
    <source>
        <dbReference type="ARBA" id="ARBA00022801"/>
    </source>
</evidence>
<accession>A0A934R288</accession>
<name>A0A934R288_9BACT</name>
<dbReference type="Pfam" id="PF17829">
    <property type="entry name" value="GH115_C"/>
    <property type="match status" value="1"/>
</dbReference>
<keyword evidence="1 4" id="KW-0378">Hydrolase</keyword>
<protein>
    <submittedName>
        <fullName evidence="4">Glycosyl hydrolase 115 family protein</fullName>
    </submittedName>
</protein>
<dbReference type="PANTHER" id="PTHR37842:SF2">
    <property type="entry name" value="GYLCOSYL HYDROLASE 115 C-TERMINAL DOMAIN-CONTAINING PROTEIN"/>
    <property type="match status" value="1"/>
</dbReference>
<dbReference type="Gene3D" id="2.60.120.1620">
    <property type="match status" value="1"/>
</dbReference>
<evidence type="ECO:0000313" key="5">
    <source>
        <dbReference type="Proteomes" id="UP000600139"/>
    </source>
</evidence>
<dbReference type="InterPro" id="IPR029018">
    <property type="entry name" value="Hex-like_dom2"/>
</dbReference>
<reference evidence="4" key="1">
    <citation type="submission" date="2021-01" db="EMBL/GenBank/DDBJ databases">
        <title>Modified the classification status of verrucomicrobia.</title>
        <authorList>
            <person name="Feng X."/>
        </authorList>
    </citation>
    <scope>NUCLEOTIDE SEQUENCE</scope>
    <source>
        <strain evidence="4">JCM 18052</strain>
    </source>
</reference>
<dbReference type="PANTHER" id="PTHR37842">
    <property type="match status" value="1"/>
</dbReference>
<dbReference type="SUPFAM" id="SSF55545">
    <property type="entry name" value="beta-N-acetylhexosaminidase-like domain"/>
    <property type="match status" value="1"/>
</dbReference>
<dbReference type="Pfam" id="PF15979">
    <property type="entry name" value="Glyco_hydro_115"/>
    <property type="match status" value="1"/>
</dbReference>
<evidence type="ECO:0000313" key="4">
    <source>
        <dbReference type="EMBL" id="MBK1814951.1"/>
    </source>
</evidence>
<dbReference type="Proteomes" id="UP000600139">
    <property type="component" value="Unassembled WGS sequence"/>
</dbReference>
<keyword evidence="5" id="KW-1185">Reference proteome</keyword>
<dbReference type="InterPro" id="IPR031924">
    <property type="entry name" value="GH115"/>
</dbReference>
<evidence type="ECO:0000259" key="3">
    <source>
        <dbReference type="Pfam" id="PF17829"/>
    </source>
</evidence>
<dbReference type="InterPro" id="IPR041437">
    <property type="entry name" value="GH115_C"/>
</dbReference>
<dbReference type="GO" id="GO:0016787">
    <property type="term" value="F:hydrolase activity"/>
    <property type="evidence" value="ECO:0007669"/>
    <property type="project" value="UniProtKB-KW"/>
</dbReference>
<dbReference type="Gene3D" id="1.20.58.2150">
    <property type="match status" value="1"/>
</dbReference>
<dbReference type="Gene3D" id="3.20.20.520">
    <property type="entry name" value="Glycosyl hydrolase family 115"/>
    <property type="match status" value="1"/>
</dbReference>
<feature type="region of interest" description="Disordered" evidence="2">
    <location>
        <begin position="621"/>
        <end position="652"/>
    </location>
</feature>
<feature type="domain" description="Gylcosyl hydrolase 115 C-terminal" evidence="3">
    <location>
        <begin position="660"/>
        <end position="828"/>
    </location>
</feature>
<sequence>MLLISGHALATVDLVNPTTGTFPLVSAGKAAPIVLPEDAPEVVKIAARDLAADIAAVSGITPEVLAAAPAGKDQPRVELMFSPDLKGKWEAFRLTARPGVLTISGSDRRGLAFGIYEISSRIGVSPWRWWADVPVTPRPELHLSPGDEPVDQPAVRYRGIFINDEDWGLQPWAAKNFEPEVKDIGPGTYTKIFELLLRLRANTIWPAMHECTKAFHLIPGNAAAADAYSIVLGSSHAEPMLRSNTTEWTAPKEDYNYIRNPGGVLAYWEERVKERSAGESLFTIGMRGIHDSAIVGPKSKAERISTVERIFADQRGLLGKYLGKGDPSRVGQIFVPYKEVLEDYDAGMKVPEDVSIMWTDDNFGYIRRHATPEERRRSGGFGIYYHASYLGAPLSWLWVDTLPPALVWSEMMRAYEHGANGVWIVNAGDIKNTERSMEFFLDLAWHADRTDPSAPERFMRKTAERDFGKEHAAAVADVLNRLHAINFSRKAEHLQWHSTGTPYKPTELNEAEIEQRLGACAGLLRDSAALAAKLPPAARDAYFQLVGYPVAITEAVNERYFRSELARADSVRGRAPEANKAAAIEAGERIRKLTSRYNNGIAKGKWRGVVTENGVSAKSWTRFQPSSSEPPAPTSQNICPPAPSARASVSRPSGVRAGDFVEAGRVVSIDAGHFTTKHDGPKAGWRVIPGLGRTGSAVTVLPSSATIKPDSAPGLEYRFHTTTKAPAKLHVRLVPTHPLVLEQGLRLAVSIDNDRPIPLAVNRGFSPKSKEWSERVLSNATEAAAELPKPLNPGWHTLRLVAVDAGVVVDKIVLDLGGLEPSYDGPAETRVP</sequence>
<dbReference type="GO" id="GO:0005975">
    <property type="term" value="P:carbohydrate metabolic process"/>
    <property type="evidence" value="ECO:0007669"/>
    <property type="project" value="UniProtKB-ARBA"/>
</dbReference>
<dbReference type="AlphaFoldDB" id="A0A934R288"/>
<evidence type="ECO:0000256" key="2">
    <source>
        <dbReference type="SAM" id="MobiDB-lite"/>
    </source>
</evidence>
<comment type="caution">
    <text evidence="4">The sequence shown here is derived from an EMBL/GenBank/DDBJ whole genome shotgun (WGS) entry which is preliminary data.</text>
</comment>
<proteinExistence type="predicted"/>